<dbReference type="Pfam" id="PF14534">
    <property type="entry name" value="DUF4440"/>
    <property type="match status" value="1"/>
</dbReference>
<evidence type="ECO:0000259" key="1">
    <source>
        <dbReference type="Pfam" id="PF14534"/>
    </source>
</evidence>
<dbReference type="AlphaFoldDB" id="A0A0N4YGR2"/>
<dbReference type="PANTHER" id="PTHR31664:SF4">
    <property type="entry name" value="DUF4440 DOMAIN-CONTAINING PROTEIN"/>
    <property type="match status" value="1"/>
</dbReference>
<protein>
    <submittedName>
        <fullName evidence="4">DUF4440 domain-containing protein</fullName>
    </submittedName>
</protein>
<dbReference type="InterPro" id="IPR032710">
    <property type="entry name" value="NTF2-like_dom_sf"/>
</dbReference>
<evidence type="ECO:0000313" key="4">
    <source>
        <dbReference type="WBParaSite" id="NBR_0001601001-mRNA-1"/>
    </source>
</evidence>
<name>A0A0N4YGR2_NIPBR</name>
<organism evidence="4">
    <name type="scientific">Nippostrongylus brasiliensis</name>
    <name type="common">Rat hookworm</name>
    <dbReference type="NCBI Taxonomy" id="27835"/>
    <lineage>
        <taxon>Eukaryota</taxon>
        <taxon>Metazoa</taxon>
        <taxon>Ecdysozoa</taxon>
        <taxon>Nematoda</taxon>
        <taxon>Chromadorea</taxon>
        <taxon>Rhabditida</taxon>
        <taxon>Rhabditina</taxon>
        <taxon>Rhabditomorpha</taxon>
        <taxon>Strongyloidea</taxon>
        <taxon>Heligmosomidae</taxon>
        <taxon>Nippostrongylus</taxon>
    </lineage>
</organism>
<dbReference type="PANTHER" id="PTHR31664">
    <property type="entry name" value="PROTEIN CBG16427"/>
    <property type="match status" value="1"/>
</dbReference>
<dbReference type="SUPFAM" id="SSF54427">
    <property type="entry name" value="NTF2-like"/>
    <property type="match status" value="1"/>
</dbReference>
<accession>A0A0N4YGR2</accession>
<keyword evidence="3" id="KW-1185">Reference proteome</keyword>
<proteinExistence type="predicted"/>
<evidence type="ECO:0000313" key="3">
    <source>
        <dbReference type="Proteomes" id="UP000271162"/>
    </source>
</evidence>
<dbReference type="Proteomes" id="UP000271162">
    <property type="component" value="Unassembled WGS sequence"/>
</dbReference>
<dbReference type="Gene3D" id="3.10.450.50">
    <property type="match status" value="1"/>
</dbReference>
<reference evidence="2 3" key="2">
    <citation type="submission" date="2018-11" db="EMBL/GenBank/DDBJ databases">
        <authorList>
            <consortium name="Pathogen Informatics"/>
        </authorList>
    </citation>
    <scope>NUCLEOTIDE SEQUENCE [LARGE SCALE GENOMIC DNA]</scope>
</reference>
<evidence type="ECO:0000313" key="2">
    <source>
        <dbReference type="EMBL" id="VDL79605.1"/>
    </source>
</evidence>
<feature type="domain" description="DUF4440" evidence="1">
    <location>
        <begin position="6"/>
        <end position="100"/>
    </location>
</feature>
<dbReference type="WBParaSite" id="NBR_0001601001-mRNA-1">
    <property type="protein sequence ID" value="NBR_0001601001-mRNA-1"/>
    <property type="gene ID" value="NBR_0001601001"/>
</dbReference>
<sequence>METFYSSGNIDKLIEFYHPDAVSVDKGRNIAYGIQGIKQMYSKYFGAYGPTKFEVTDEKYQGTEDYLVLHCRCKMESKNQGAEDVRIVSIWKKHDGKWLVYHEEYSDAT</sequence>
<dbReference type="EMBL" id="UYSL01021994">
    <property type="protein sequence ID" value="VDL79605.1"/>
    <property type="molecule type" value="Genomic_DNA"/>
</dbReference>
<reference evidence="4" key="1">
    <citation type="submission" date="2017-02" db="UniProtKB">
        <authorList>
            <consortium name="WormBaseParasite"/>
        </authorList>
    </citation>
    <scope>IDENTIFICATION</scope>
</reference>
<gene>
    <name evidence="2" type="ORF">NBR_LOCUS16011</name>
</gene>
<dbReference type="InterPro" id="IPR027843">
    <property type="entry name" value="DUF4440"/>
</dbReference>